<comment type="caution">
    <text evidence="1">The sequence shown here is derived from an EMBL/GenBank/DDBJ whole genome shotgun (WGS) entry which is preliminary data.</text>
</comment>
<dbReference type="PANTHER" id="PTHR48098:SF6">
    <property type="entry name" value="FERRI-BACILLIBACTIN ESTERASE BESA"/>
    <property type="match status" value="1"/>
</dbReference>
<dbReference type="PANTHER" id="PTHR48098">
    <property type="entry name" value="ENTEROCHELIN ESTERASE-RELATED"/>
    <property type="match status" value="1"/>
</dbReference>
<gene>
    <name evidence="1" type="ORF">HMPREF9488_03015</name>
</gene>
<dbReference type="eggNOG" id="COG2819">
    <property type="taxonomic scope" value="Bacteria"/>
</dbReference>
<dbReference type="RefSeq" id="WP_008790102.1">
    <property type="nucleotide sequence ID" value="NZ_AKCB01000001.1"/>
</dbReference>
<proteinExistence type="predicted"/>
<name>E7GE22_9FIRM</name>
<dbReference type="InterPro" id="IPR029058">
    <property type="entry name" value="AB_hydrolase_fold"/>
</dbReference>
<dbReference type="Proteomes" id="UP000003157">
    <property type="component" value="Unassembled WGS sequence"/>
</dbReference>
<reference evidence="1 2" key="1">
    <citation type="submission" date="2010-12" db="EMBL/GenBank/DDBJ databases">
        <title>The Genome Sequence of Coprobacillus sp. strain 29_1.</title>
        <authorList>
            <consortium name="The Broad Institute Genome Sequencing Platform"/>
            <person name="Earl A."/>
            <person name="Ward D."/>
            <person name="Feldgarden M."/>
            <person name="Gevers D."/>
            <person name="Daigneault M."/>
            <person name="Sibley C.D."/>
            <person name="White A."/>
            <person name="Strauss J."/>
            <person name="Allen-Vercoe E."/>
            <person name="Young S.K."/>
            <person name="Zeng Q."/>
            <person name="Gargeya S."/>
            <person name="Fitzgerald M."/>
            <person name="Haas B."/>
            <person name="Abouelleil A."/>
            <person name="Alvarado L."/>
            <person name="Arachchi H.M."/>
            <person name="Berlin A."/>
            <person name="Brown A."/>
            <person name="Chapman S.B."/>
            <person name="Chen Z."/>
            <person name="Dunbar C."/>
            <person name="Freedman E."/>
            <person name="Gearin G."/>
            <person name="Gellesch M."/>
            <person name="Goldberg J."/>
            <person name="Griggs A."/>
            <person name="Gujja S."/>
            <person name="Heilman E."/>
            <person name="Heiman D."/>
            <person name="Howarth C."/>
            <person name="Larson L."/>
            <person name="Lui A."/>
            <person name="MacDonald P.J.P."/>
            <person name="Mehta T."/>
            <person name="Montmayeur A."/>
            <person name="Murphy C."/>
            <person name="Neiman D."/>
            <person name="Pearson M."/>
            <person name="Priest M."/>
            <person name="Roberts A."/>
            <person name="Saif S."/>
            <person name="Shea T."/>
            <person name="Shenoy N."/>
            <person name="Sisk P."/>
            <person name="Stolte C."/>
            <person name="Sykes S."/>
            <person name="White J."/>
            <person name="Yandava C."/>
            <person name="Nusbaum C."/>
            <person name="Birren B."/>
        </authorList>
    </citation>
    <scope>NUCLEOTIDE SEQUENCE [LARGE SCALE GENOMIC DNA]</scope>
    <source>
        <strain evidence="1 2">29_1</strain>
    </source>
</reference>
<protein>
    <submittedName>
        <fullName evidence="1">Carbohydrate esterase</fullName>
    </submittedName>
</protein>
<dbReference type="AlphaFoldDB" id="E7GE22"/>
<accession>E7GE22</accession>
<dbReference type="InterPro" id="IPR000801">
    <property type="entry name" value="Esterase-like"/>
</dbReference>
<evidence type="ECO:0000313" key="2">
    <source>
        <dbReference type="Proteomes" id="UP000003157"/>
    </source>
</evidence>
<evidence type="ECO:0000313" key="1">
    <source>
        <dbReference type="EMBL" id="EFW03825.1"/>
    </source>
</evidence>
<sequence length="251" mass="29433">MIKKITTYITPFQLERTLHIALPDNYYETQVHYPVMYMYDGHNLFQDHDATYGKSWGLEDFLNDYDKPFIIVGIECNHEGQERLNEFSPYTFDNSYFGHINGKGEILMDWVIEELKPFIDEHYRTIPFRECTGIGGSSMGGLMALYTVIKYNIYFSKAACLSSAISMCMPQLKNELQEAFIDSDTRVYMSFGTKEVRGKKGIELMKNNLNEIEKQFYLRGASFHLNIIKNGQHNEASWEKENKVYFDYLWK</sequence>
<dbReference type="Pfam" id="PF00756">
    <property type="entry name" value="Esterase"/>
    <property type="match status" value="1"/>
</dbReference>
<dbReference type="SUPFAM" id="SSF53474">
    <property type="entry name" value="alpha/beta-Hydrolases"/>
    <property type="match status" value="1"/>
</dbReference>
<dbReference type="InterPro" id="IPR050583">
    <property type="entry name" value="Mycobacterial_A85_antigen"/>
</dbReference>
<dbReference type="OrthoDB" id="9794761at2"/>
<keyword evidence="2" id="KW-1185">Reference proteome</keyword>
<dbReference type="HOGENOM" id="CLU_039834_1_1_9"/>
<dbReference type="EMBL" id="ADKX01000043">
    <property type="protein sequence ID" value="EFW03825.1"/>
    <property type="molecule type" value="Genomic_DNA"/>
</dbReference>
<organism evidence="1 2">
    <name type="scientific">Coprobacillus cateniformis</name>
    <dbReference type="NCBI Taxonomy" id="100884"/>
    <lineage>
        <taxon>Bacteria</taxon>
        <taxon>Bacillati</taxon>
        <taxon>Bacillota</taxon>
        <taxon>Erysipelotrichia</taxon>
        <taxon>Erysipelotrichales</taxon>
        <taxon>Coprobacillaceae</taxon>
        <taxon>Coprobacillus</taxon>
    </lineage>
</organism>
<dbReference type="Gene3D" id="3.40.50.1820">
    <property type="entry name" value="alpha/beta hydrolase"/>
    <property type="match status" value="1"/>
</dbReference>
<dbReference type="GeneID" id="78230344"/>
<dbReference type="STRING" id="100884.GCA_000269565_02531"/>